<organism evidence="1 2">
    <name type="scientific">Vaccinium darrowii</name>
    <dbReference type="NCBI Taxonomy" id="229202"/>
    <lineage>
        <taxon>Eukaryota</taxon>
        <taxon>Viridiplantae</taxon>
        <taxon>Streptophyta</taxon>
        <taxon>Embryophyta</taxon>
        <taxon>Tracheophyta</taxon>
        <taxon>Spermatophyta</taxon>
        <taxon>Magnoliopsida</taxon>
        <taxon>eudicotyledons</taxon>
        <taxon>Gunneridae</taxon>
        <taxon>Pentapetalae</taxon>
        <taxon>asterids</taxon>
        <taxon>Ericales</taxon>
        <taxon>Ericaceae</taxon>
        <taxon>Vaccinioideae</taxon>
        <taxon>Vaccinieae</taxon>
        <taxon>Vaccinium</taxon>
    </lineage>
</organism>
<dbReference type="Proteomes" id="UP000828048">
    <property type="component" value="Chromosome 11"/>
</dbReference>
<reference evidence="1 2" key="1">
    <citation type="journal article" date="2021" name="Hortic Res">
        <title>High-quality reference genome and annotation aids understanding of berry development for evergreen blueberry (Vaccinium darrowii).</title>
        <authorList>
            <person name="Yu J."/>
            <person name="Hulse-Kemp A.M."/>
            <person name="Babiker E."/>
            <person name="Staton M."/>
        </authorList>
    </citation>
    <scope>NUCLEOTIDE SEQUENCE [LARGE SCALE GENOMIC DNA]</scope>
    <source>
        <strain evidence="2">cv. NJ 8807/NJ 8810</strain>
        <tissue evidence="1">Young leaf</tissue>
    </source>
</reference>
<comment type="caution">
    <text evidence="1">The sequence shown here is derived from an EMBL/GenBank/DDBJ whole genome shotgun (WGS) entry which is preliminary data.</text>
</comment>
<gene>
    <name evidence="1" type="ORF">Vadar_011077</name>
</gene>
<keyword evidence="2" id="KW-1185">Reference proteome</keyword>
<dbReference type="EMBL" id="CM037161">
    <property type="protein sequence ID" value="KAH7854176.1"/>
    <property type="molecule type" value="Genomic_DNA"/>
</dbReference>
<evidence type="ECO:0000313" key="1">
    <source>
        <dbReference type="EMBL" id="KAH7854176.1"/>
    </source>
</evidence>
<sequence length="372" mass="43069">MFYERRLRHKRNLNRRTELYNKKSATAGERRVISMENFTVGATRSINGGSSRSSSNINTQGATSTDTSHTMEAVVTDIVMTKPRRIEKVPLTIREDEKTKGHFDPRVVSVGPYHHGKENLQMAERIKPMVAQSFVSSSGRAMAEFHWKILEMVDDARSYYLEGSTDEYSDKEFAEMMLIDGLFVSAIMESMASYSMGRTIQDELKEHLGAHAVYLMLTDIFLLLENQLPYQVLELLMRFKFDRNELLNTMDRIWDIIKSRRSSRKCKKKLDYDGASTRKPLHHVEYLWLQTNGFSPSDQTLKPYCRNKTVVRSDYLGVVYSFRSIRELKAKGIHARCSSTYPSRAFRFKSFLFFGVLEIPRLVLDPQLTIHL</sequence>
<evidence type="ECO:0000313" key="2">
    <source>
        <dbReference type="Proteomes" id="UP000828048"/>
    </source>
</evidence>
<proteinExistence type="predicted"/>
<protein>
    <submittedName>
        <fullName evidence="1">Uncharacterized protein</fullName>
    </submittedName>
</protein>
<name>A0ACB7YLC4_9ERIC</name>
<accession>A0ACB7YLC4</accession>